<name>A0ABV6BZY8_9ACTN</name>
<gene>
    <name evidence="2" type="ORF">ACFFRE_00435</name>
</gene>
<feature type="compositionally biased region" description="Pro residues" evidence="1">
    <location>
        <begin position="12"/>
        <end position="22"/>
    </location>
</feature>
<reference evidence="2 3" key="1">
    <citation type="submission" date="2024-09" db="EMBL/GenBank/DDBJ databases">
        <authorList>
            <person name="Sun Q."/>
            <person name="Mori K."/>
        </authorList>
    </citation>
    <scope>NUCLEOTIDE SEQUENCE [LARGE SCALE GENOMIC DNA]</scope>
    <source>
        <strain evidence="2 3">JCM 15389</strain>
    </source>
</reference>
<organism evidence="2 3">
    <name type="scientific">Aciditerrimonas ferrireducens</name>
    <dbReference type="NCBI Taxonomy" id="667306"/>
    <lineage>
        <taxon>Bacteria</taxon>
        <taxon>Bacillati</taxon>
        <taxon>Actinomycetota</taxon>
        <taxon>Acidimicrobiia</taxon>
        <taxon>Acidimicrobiales</taxon>
        <taxon>Acidimicrobiaceae</taxon>
        <taxon>Aciditerrimonas</taxon>
    </lineage>
</organism>
<dbReference type="Pfam" id="PF13602">
    <property type="entry name" value="ADH_zinc_N_2"/>
    <property type="match status" value="1"/>
</dbReference>
<accession>A0ABV6BZY8</accession>
<keyword evidence="3" id="KW-1185">Reference proteome</keyword>
<dbReference type="SUPFAM" id="SSF50129">
    <property type="entry name" value="GroES-like"/>
    <property type="match status" value="1"/>
</dbReference>
<dbReference type="PANTHER" id="PTHR43677">
    <property type="entry name" value="SHORT-CHAIN DEHYDROGENASE/REDUCTASE"/>
    <property type="match status" value="1"/>
</dbReference>
<evidence type="ECO:0000313" key="2">
    <source>
        <dbReference type="EMBL" id="MFC0080623.1"/>
    </source>
</evidence>
<dbReference type="Proteomes" id="UP001589788">
    <property type="component" value="Unassembled WGS sequence"/>
</dbReference>
<feature type="region of interest" description="Disordered" evidence="1">
    <location>
        <begin position="1"/>
        <end position="23"/>
    </location>
</feature>
<dbReference type="InterPro" id="IPR051397">
    <property type="entry name" value="Zn-ADH-like_protein"/>
</dbReference>
<evidence type="ECO:0000313" key="3">
    <source>
        <dbReference type="Proteomes" id="UP001589788"/>
    </source>
</evidence>
<comment type="caution">
    <text evidence="2">The sequence shown here is derived from an EMBL/GenBank/DDBJ whole genome shotgun (WGS) entry which is preliminary data.</text>
</comment>
<dbReference type="EMBL" id="JBHLYQ010000002">
    <property type="protein sequence ID" value="MFC0080623.1"/>
    <property type="molecule type" value="Genomic_DNA"/>
</dbReference>
<dbReference type="RefSeq" id="WP_377787032.1">
    <property type="nucleotide sequence ID" value="NZ_JBHLYQ010000002.1"/>
</dbReference>
<dbReference type="Gene3D" id="3.90.180.10">
    <property type="entry name" value="Medium-chain alcohol dehydrogenases, catalytic domain"/>
    <property type="match status" value="2"/>
</dbReference>
<sequence length="238" mass="24257">MRAAVLHRAGAPPEPGSWPEPVPGEAESLLAVEAAPISPLDLLLASGTSYFGPPPLPSVPGVQGVGRVLASGSLPVGARVWFQAPARGASALGALAERTVDLREHPDFEALRQAFLAASPEGYDLVVDPLCGPPADAALVTLRSGGRFVNLGSAAGPALQAPSTVLRSRSLSVLGYTNASLTPAETMATLATVFELAAGGVLRVRTETHALERVTAAWQRAAGEAPGRVVVLVDPAAS</sequence>
<dbReference type="InterPro" id="IPR011032">
    <property type="entry name" value="GroES-like_sf"/>
</dbReference>
<dbReference type="PANTHER" id="PTHR43677:SF4">
    <property type="entry name" value="QUINONE OXIDOREDUCTASE-LIKE PROTEIN 2"/>
    <property type="match status" value="1"/>
</dbReference>
<protein>
    <submittedName>
        <fullName evidence="2">Zinc-binding dehydrogenase</fullName>
    </submittedName>
</protein>
<evidence type="ECO:0000256" key="1">
    <source>
        <dbReference type="SAM" id="MobiDB-lite"/>
    </source>
</evidence>
<dbReference type="Gene3D" id="3.40.50.720">
    <property type="entry name" value="NAD(P)-binding Rossmann-like Domain"/>
    <property type="match status" value="1"/>
</dbReference>
<dbReference type="InterPro" id="IPR036291">
    <property type="entry name" value="NAD(P)-bd_dom_sf"/>
</dbReference>
<proteinExistence type="predicted"/>
<dbReference type="SUPFAM" id="SSF51735">
    <property type="entry name" value="NAD(P)-binding Rossmann-fold domains"/>
    <property type="match status" value="1"/>
</dbReference>